<evidence type="ECO:0000313" key="2">
    <source>
        <dbReference type="Proteomes" id="UP000308891"/>
    </source>
</evidence>
<evidence type="ECO:0000313" key="1">
    <source>
        <dbReference type="EMBL" id="TIC78481.1"/>
    </source>
</evidence>
<dbReference type="OrthoDB" id="573462at2"/>
<evidence type="ECO:0008006" key="3">
    <source>
        <dbReference type="Google" id="ProtNLM"/>
    </source>
</evidence>
<accession>A0A4T0UJI8</accession>
<dbReference type="AlphaFoldDB" id="A0A4T0UJI8"/>
<keyword evidence="2" id="KW-1185">Reference proteome</keyword>
<protein>
    <recommendedName>
        <fullName evidence="3">Uracil-DNA glycosylase-like domain-containing protein</fullName>
    </recommendedName>
</protein>
<proteinExistence type="predicted"/>
<reference evidence="1 2" key="1">
    <citation type="submission" date="2019-04" db="EMBL/GenBank/DDBJ databases">
        <title>Crenobacter sp. nov.</title>
        <authorList>
            <person name="Shi S."/>
        </authorList>
    </citation>
    <scope>NUCLEOTIDE SEQUENCE [LARGE SCALE GENOMIC DNA]</scope>
    <source>
        <strain evidence="1 2">GY 70310</strain>
    </source>
</reference>
<organism evidence="1 2">
    <name type="scientific">Crenobacter intestini</name>
    <dbReference type="NCBI Taxonomy" id="2563443"/>
    <lineage>
        <taxon>Bacteria</taxon>
        <taxon>Pseudomonadati</taxon>
        <taxon>Pseudomonadota</taxon>
        <taxon>Betaproteobacteria</taxon>
        <taxon>Neisseriales</taxon>
        <taxon>Neisseriaceae</taxon>
        <taxon>Crenobacter</taxon>
    </lineage>
</organism>
<dbReference type="RefSeq" id="WP_136555851.1">
    <property type="nucleotide sequence ID" value="NZ_STGJ01000028.1"/>
</dbReference>
<comment type="caution">
    <text evidence="1">The sequence shown here is derived from an EMBL/GenBank/DDBJ whole genome shotgun (WGS) entry which is preliminary data.</text>
</comment>
<sequence>MTLDKFKPAIQSMDLANIVHAGDIPDSLMFYSEGDLTSYYIPFEYVNPHAKVVLVGITPGLVQWRNAMSQAKQAFRQHLANEEVLRQCKQTGAFSGPMRTNLIEMLDAVGLHKWLHLKSCSELFSSASHLVQTTSLLRNPVFYRGENYNGTPDMIRSSMLKKQLLDGFARECQTLKSAVFIPLGPKVASVLDWLGAQRYLEAGRVLDGMPHPSGANAERIAYFLGRKEKEKLSSKTNGDQLDAARQRLLTKVANLSTVPHMTI</sequence>
<name>A0A4T0UJI8_9NEIS</name>
<gene>
    <name evidence="1" type="ORF">E5K04_16010</name>
</gene>
<dbReference type="Proteomes" id="UP000308891">
    <property type="component" value="Unassembled WGS sequence"/>
</dbReference>
<dbReference type="EMBL" id="STGJ01000028">
    <property type="protein sequence ID" value="TIC78481.1"/>
    <property type="molecule type" value="Genomic_DNA"/>
</dbReference>